<sequence>MNVGSIGAPALSLRSRVTARINAMTAWQRKVGRLLTLFGIVALTSLFSADPAFAQTNLESFGQSVLNLLSNGLLRTLAIIALIAVGVGWLRGRVNTEALVTVIIGIAIMFSAPWIVDQLGG</sequence>
<protein>
    <submittedName>
        <fullName evidence="1">Type IV secretion system protein VirB2</fullName>
    </submittedName>
</protein>
<dbReference type="AlphaFoldDB" id="A0A1G7RD87"/>
<gene>
    <name evidence="1" type="ORF">SAMN05216557_11135</name>
</gene>
<dbReference type="InterPro" id="IPR007039">
    <property type="entry name" value="TrbC/VirB2"/>
</dbReference>
<organism evidence="1 2">
    <name type="scientific">Sphingomonas carotinifaciens</name>
    <dbReference type="NCBI Taxonomy" id="1166323"/>
    <lineage>
        <taxon>Bacteria</taxon>
        <taxon>Pseudomonadati</taxon>
        <taxon>Pseudomonadota</taxon>
        <taxon>Alphaproteobacteria</taxon>
        <taxon>Sphingomonadales</taxon>
        <taxon>Sphingomonadaceae</taxon>
        <taxon>Sphingomonas</taxon>
    </lineage>
</organism>
<evidence type="ECO:0000313" key="2">
    <source>
        <dbReference type="Proteomes" id="UP000323502"/>
    </source>
</evidence>
<dbReference type="Pfam" id="PF04956">
    <property type="entry name" value="TrbC"/>
    <property type="match status" value="1"/>
</dbReference>
<proteinExistence type="predicted"/>
<dbReference type="EMBL" id="FNBI01000011">
    <property type="protein sequence ID" value="SDG08605.1"/>
    <property type="molecule type" value="Genomic_DNA"/>
</dbReference>
<name>A0A1G7RD87_9SPHN</name>
<reference evidence="1 2" key="1">
    <citation type="submission" date="2016-10" db="EMBL/GenBank/DDBJ databases">
        <authorList>
            <person name="Varghese N."/>
            <person name="Submissions S."/>
        </authorList>
    </citation>
    <scope>NUCLEOTIDE SEQUENCE [LARGE SCALE GENOMIC DNA]</scope>
    <source>
        <strain evidence="1 2">S7-754</strain>
    </source>
</reference>
<dbReference type="Proteomes" id="UP000323502">
    <property type="component" value="Unassembled WGS sequence"/>
</dbReference>
<evidence type="ECO:0000313" key="1">
    <source>
        <dbReference type="EMBL" id="SDG08605.1"/>
    </source>
</evidence>
<keyword evidence="2" id="KW-1185">Reference proteome</keyword>
<accession>A0A1G7RD87</accession>
<dbReference type="RefSeq" id="WP_235904185.1">
    <property type="nucleotide sequence ID" value="NZ_FNBI01000011.1"/>
</dbReference>